<dbReference type="PATRIC" id="fig|1838286.3.peg.2029"/>
<accession>A0A1D8AVR9</accession>
<dbReference type="Proteomes" id="UP000095228">
    <property type="component" value="Chromosome"/>
</dbReference>
<dbReference type="InterPro" id="IPR014710">
    <property type="entry name" value="RmlC-like_jellyroll"/>
</dbReference>
<organism evidence="2 3">
    <name type="scientific">Lacunisphaera limnophila</name>
    <dbReference type="NCBI Taxonomy" id="1838286"/>
    <lineage>
        <taxon>Bacteria</taxon>
        <taxon>Pseudomonadati</taxon>
        <taxon>Verrucomicrobiota</taxon>
        <taxon>Opitutia</taxon>
        <taxon>Opitutales</taxon>
        <taxon>Opitutaceae</taxon>
        <taxon>Lacunisphaera</taxon>
    </lineage>
</organism>
<evidence type="ECO:0000259" key="1">
    <source>
        <dbReference type="Pfam" id="PF07883"/>
    </source>
</evidence>
<dbReference type="SUPFAM" id="SSF51182">
    <property type="entry name" value="RmlC-like cupins"/>
    <property type="match status" value="1"/>
</dbReference>
<keyword evidence="3" id="KW-1185">Reference proteome</keyword>
<feature type="domain" description="Cupin type-2" evidence="1">
    <location>
        <begin position="38"/>
        <end position="97"/>
    </location>
</feature>
<protein>
    <submittedName>
        <fullName evidence="2">Cupin domain protein</fullName>
    </submittedName>
</protein>
<dbReference type="Gene3D" id="2.60.120.10">
    <property type="entry name" value="Jelly Rolls"/>
    <property type="match status" value="1"/>
</dbReference>
<dbReference type="Pfam" id="PF07883">
    <property type="entry name" value="Cupin_2"/>
    <property type="match status" value="1"/>
</dbReference>
<dbReference type="InterPro" id="IPR013096">
    <property type="entry name" value="Cupin_2"/>
</dbReference>
<dbReference type="InterPro" id="IPR011051">
    <property type="entry name" value="RmlC_Cupin_sf"/>
</dbReference>
<gene>
    <name evidence="2" type="ORF">Verru16b_02014</name>
</gene>
<evidence type="ECO:0000313" key="2">
    <source>
        <dbReference type="EMBL" id="AOS44945.1"/>
    </source>
</evidence>
<dbReference type="PANTHER" id="PTHR40112:SF1">
    <property type="entry name" value="H2HPP ISOMERASE"/>
    <property type="match status" value="1"/>
</dbReference>
<sequence>MPGRPMFTPAHPSGYREPFTGVRFKTLVHGQHTLFAEFRLARGHPLPRHAHPHEQTGYLVSGHLRLTIGTDTFDVRPGDSWCIPGNVEHEAAILEDSVAIEVFSPVREDYLPPPAAAV</sequence>
<dbReference type="KEGG" id="obg:Verru16b_02014"/>
<dbReference type="PANTHER" id="PTHR40112">
    <property type="entry name" value="H2HPP ISOMERASE"/>
    <property type="match status" value="1"/>
</dbReference>
<name>A0A1D8AVR9_9BACT</name>
<evidence type="ECO:0000313" key="3">
    <source>
        <dbReference type="Proteomes" id="UP000095228"/>
    </source>
</evidence>
<dbReference type="EMBL" id="CP016094">
    <property type="protein sequence ID" value="AOS44945.1"/>
    <property type="molecule type" value="Genomic_DNA"/>
</dbReference>
<dbReference type="InterPro" id="IPR052535">
    <property type="entry name" value="Bacilysin_H2HPP_isomerase"/>
</dbReference>
<dbReference type="STRING" id="1838286.Verru16b_02014"/>
<reference evidence="2 3" key="1">
    <citation type="submission" date="2016-06" db="EMBL/GenBank/DDBJ databases">
        <title>Three novel species with peptidoglycan cell walls form the new genus Lacunisphaera gen. nov. in the family Opitutaceae of the verrucomicrobial subdivision 4.</title>
        <authorList>
            <person name="Rast P."/>
            <person name="Gloeckner I."/>
            <person name="Jogler M."/>
            <person name="Boedeker C."/>
            <person name="Jeske O."/>
            <person name="Wiegand S."/>
            <person name="Reinhardt R."/>
            <person name="Schumann P."/>
            <person name="Rohde M."/>
            <person name="Spring S."/>
            <person name="Gloeckner F.O."/>
            <person name="Jogler C."/>
        </authorList>
    </citation>
    <scope>NUCLEOTIDE SEQUENCE [LARGE SCALE GENOMIC DNA]</scope>
    <source>
        <strain evidence="2 3">IG16b</strain>
    </source>
</reference>
<dbReference type="CDD" id="cd02238">
    <property type="entry name" value="cupin_KdgF"/>
    <property type="match status" value="1"/>
</dbReference>
<dbReference type="AlphaFoldDB" id="A0A1D8AVR9"/>
<proteinExistence type="predicted"/>